<feature type="domain" description="Multidrug resistance protein MdtA-like barrel-sandwich hybrid" evidence="3">
    <location>
        <begin position="63"/>
        <end position="288"/>
    </location>
</feature>
<keyword evidence="2" id="KW-0472">Membrane</keyword>
<dbReference type="InterPro" id="IPR058625">
    <property type="entry name" value="MdtA-like_BSH"/>
</dbReference>
<dbReference type="InterPro" id="IPR050739">
    <property type="entry name" value="MFP"/>
</dbReference>
<dbReference type="InterPro" id="IPR058792">
    <property type="entry name" value="Beta-barrel_RND_2"/>
</dbReference>
<dbReference type="SUPFAM" id="SSF111369">
    <property type="entry name" value="HlyD-like secretion proteins"/>
    <property type="match status" value="2"/>
</dbReference>
<evidence type="ECO:0000313" key="6">
    <source>
        <dbReference type="Proteomes" id="UP000011724"/>
    </source>
</evidence>
<feature type="coiled-coil region" evidence="1">
    <location>
        <begin position="205"/>
        <end position="253"/>
    </location>
</feature>
<protein>
    <submittedName>
        <fullName evidence="5">Multidrug resistance transporter HlyD/EmrA/FusE</fullName>
    </submittedName>
</protein>
<dbReference type="BioCyc" id="DPIE1322246:BN4_RS14925-MONOMER"/>
<gene>
    <name evidence="5" type="primary">fusE</name>
    <name evidence="5" type="synonym">hlyD</name>
    <name evidence="5" type="ordered locus">BN4_20139</name>
</gene>
<sequence>MSNEKMIETSPLSNSESGKEKKNTRKILLIGGLLTIAALAVGYPFYRHAMTHEATDDAFVEARVVTMSPRVAGHVSEVFVADNQVVHKGDLLAQIDSRDFEVALDIASARVESAKAALTEADALASAARNILVQKGAEVSTQHAELAEIQASIAEVKAGYDRDETDLVRMQTIAKAGAVSRQEFDHARAQEAMTRAKLNSAHRQVDTQSAKITQARATVKAAEDELKQAYAQVAIRMAELREAEAEMQRANLNLSYTHITAPSDGYITKKNIEPGAYVQVGQKLFSIVNPSIWVVANFKETQISDMKPGQPVEIEVDAYPDLAFKGRVDSIQRGTGSRFTLLPPENATGNYIKVVQRVPVKIILDAGEFHGGHTLVPGMSVIPSVDIASKDIKLPSGAETVAARETVAQ</sequence>
<dbReference type="EMBL" id="FO203427">
    <property type="protein sequence ID" value="CCH50201.1"/>
    <property type="molecule type" value="Genomic_DNA"/>
</dbReference>
<evidence type="ECO:0000256" key="2">
    <source>
        <dbReference type="SAM" id="Phobius"/>
    </source>
</evidence>
<reference evidence="6" key="2">
    <citation type="journal article" date="2013" name="Stand. Genomic Sci.">
        <title>Complete genome sequence of Desulfocapsa sulfexigens, a marine deltaproteobacterium specialized in disproportionating inorganic sulfur compounds.</title>
        <authorList>
            <person name="Finster K.W."/>
            <person name="Kjeldsen K.U."/>
            <person name="Kube M."/>
            <person name="Reinhardt R."/>
            <person name="Mussmann M."/>
            <person name="Amann R."/>
            <person name="Schreiber L."/>
        </authorList>
    </citation>
    <scope>NUCLEOTIDE SEQUENCE [LARGE SCALE GENOMIC DNA]</scope>
    <source>
        <strain evidence="6">DSM 10523 / SB164P1</strain>
    </source>
</reference>
<keyword evidence="6" id="KW-1185">Reference proteome</keyword>
<dbReference type="HOGENOM" id="CLU_018816_15_1_7"/>
<dbReference type="GO" id="GO:0055085">
    <property type="term" value="P:transmembrane transport"/>
    <property type="evidence" value="ECO:0007669"/>
    <property type="project" value="InterPro"/>
</dbReference>
<dbReference type="PRINTS" id="PR01490">
    <property type="entry name" value="RTXTOXIND"/>
</dbReference>
<reference evidence="5 6" key="1">
    <citation type="journal article" date="2013" name="PLoS ONE">
        <title>The first genomic and proteomic characterization of a deep-sea sulfate reducer: insights into the piezophilic lifestyle of Desulfovibrio piezophilus.</title>
        <authorList>
            <person name="Pradel N."/>
            <person name="Ji B."/>
            <person name="Gimenez G."/>
            <person name="Talla E."/>
            <person name="Lenoble P."/>
            <person name="Garel M."/>
            <person name="Tamburini C."/>
            <person name="Fourquet P."/>
            <person name="Lebrun R."/>
            <person name="Bertin P."/>
            <person name="Denis Y."/>
            <person name="Pophillat M."/>
            <person name="Barbe V."/>
            <person name="Ollivier B."/>
            <person name="Dolla A."/>
        </authorList>
    </citation>
    <scope>NUCLEOTIDE SEQUENCE [LARGE SCALE GENOMIC DNA]</scope>
    <source>
        <strain evidence="6">DSM 10523 / SB164P1</strain>
    </source>
</reference>
<dbReference type="Proteomes" id="UP000011724">
    <property type="component" value="Chromosome"/>
</dbReference>
<dbReference type="STRING" id="1322246.BN4_20139"/>
<dbReference type="Gene3D" id="2.40.50.100">
    <property type="match status" value="1"/>
</dbReference>
<accession>M1WKU4</accession>
<organism evidence="5 6">
    <name type="scientific">Pseudodesulfovibrio piezophilus (strain DSM 21447 / JCM 15486 / C1TLV30)</name>
    <name type="common">Desulfovibrio piezophilus</name>
    <dbReference type="NCBI Taxonomy" id="1322246"/>
    <lineage>
        <taxon>Bacteria</taxon>
        <taxon>Pseudomonadati</taxon>
        <taxon>Thermodesulfobacteriota</taxon>
        <taxon>Desulfovibrionia</taxon>
        <taxon>Desulfovibrionales</taxon>
        <taxon>Desulfovibrionaceae</taxon>
    </lineage>
</organism>
<keyword evidence="1" id="KW-0175">Coiled coil</keyword>
<feature type="transmembrane region" description="Helical" evidence="2">
    <location>
        <begin position="27"/>
        <end position="46"/>
    </location>
</feature>
<keyword evidence="2" id="KW-1133">Transmembrane helix</keyword>
<dbReference type="eggNOG" id="COG1566">
    <property type="taxonomic scope" value="Bacteria"/>
</dbReference>
<feature type="domain" description="CusB-like beta-barrel" evidence="4">
    <location>
        <begin position="291"/>
        <end position="331"/>
    </location>
</feature>
<dbReference type="OrthoDB" id="9811754at2"/>
<evidence type="ECO:0000256" key="1">
    <source>
        <dbReference type="SAM" id="Coils"/>
    </source>
</evidence>
<dbReference type="Gene3D" id="2.40.30.170">
    <property type="match status" value="1"/>
</dbReference>
<dbReference type="RefSeq" id="WP_015416243.1">
    <property type="nucleotide sequence ID" value="NC_020409.1"/>
</dbReference>
<dbReference type="PATRIC" id="fig|879567.3.peg.3197"/>
<dbReference type="Gene3D" id="1.10.287.470">
    <property type="entry name" value="Helix hairpin bin"/>
    <property type="match status" value="2"/>
</dbReference>
<evidence type="ECO:0000259" key="3">
    <source>
        <dbReference type="Pfam" id="PF25917"/>
    </source>
</evidence>
<evidence type="ECO:0000259" key="4">
    <source>
        <dbReference type="Pfam" id="PF25954"/>
    </source>
</evidence>
<name>M1WKU4_PSEP2</name>
<dbReference type="Pfam" id="PF25917">
    <property type="entry name" value="BSH_RND"/>
    <property type="match status" value="1"/>
</dbReference>
<proteinExistence type="predicted"/>
<dbReference type="PANTHER" id="PTHR30386:SF24">
    <property type="entry name" value="MULTIDRUG RESISTANCE EFFLUX PUMP"/>
    <property type="match status" value="1"/>
</dbReference>
<dbReference type="AlphaFoldDB" id="M1WKU4"/>
<dbReference type="KEGG" id="dpi:BN4_20139"/>
<keyword evidence="2" id="KW-0812">Transmembrane</keyword>
<dbReference type="Pfam" id="PF25954">
    <property type="entry name" value="Beta-barrel_RND_2"/>
    <property type="match status" value="1"/>
</dbReference>
<dbReference type="PANTHER" id="PTHR30386">
    <property type="entry name" value="MEMBRANE FUSION SUBUNIT OF EMRAB-TOLC MULTIDRUG EFFLUX PUMP"/>
    <property type="match status" value="1"/>
</dbReference>
<evidence type="ECO:0000313" key="5">
    <source>
        <dbReference type="EMBL" id="CCH50201.1"/>
    </source>
</evidence>